<dbReference type="GO" id="GO:0000976">
    <property type="term" value="F:transcription cis-regulatory region binding"/>
    <property type="evidence" value="ECO:0007669"/>
    <property type="project" value="TreeGrafter"/>
</dbReference>
<dbReference type="SUPFAM" id="SSF47413">
    <property type="entry name" value="lambda repressor-like DNA-binding domains"/>
    <property type="match status" value="1"/>
</dbReference>
<dbReference type="SMART" id="SM00354">
    <property type="entry name" value="HTH_LACI"/>
    <property type="match status" value="1"/>
</dbReference>
<reference evidence="6" key="1">
    <citation type="submission" date="2023-01" db="EMBL/GenBank/DDBJ databases">
        <title>Oxazolidinone resistance genes in florfenicol resistant enterococci from beef cattle and veal calves at slaughter.</title>
        <authorList>
            <person name="Biggel M."/>
        </authorList>
    </citation>
    <scope>NUCLEOTIDE SEQUENCE</scope>
    <source>
        <strain evidence="6">K204-1</strain>
    </source>
</reference>
<dbReference type="CDD" id="cd01542">
    <property type="entry name" value="PBP1_TreR-like"/>
    <property type="match status" value="1"/>
</dbReference>
<dbReference type="InterPro" id="IPR028082">
    <property type="entry name" value="Peripla_BP_I"/>
</dbReference>
<dbReference type="RefSeq" id="WP_272163557.1">
    <property type="nucleotide sequence ID" value="NZ_CP116507.1"/>
</dbReference>
<dbReference type="InterPro" id="IPR046335">
    <property type="entry name" value="LacI/GalR-like_sensor"/>
</dbReference>
<dbReference type="InterPro" id="IPR000843">
    <property type="entry name" value="HTH_LacI"/>
</dbReference>
<feature type="domain" description="HTH lacI-type" evidence="4">
    <location>
        <begin position="7"/>
        <end position="60"/>
    </location>
</feature>
<evidence type="ECO:0000313" key="7">
    <source>
        <dbReference type="Proteomes" id="UP001179600"/>
    </source>
</evidence>
<dbReference type="Proteomes" id="UP001179600">
    <property type="component" value="Chromosome"/>
</dbReference>
<dbReference type="PROSITE" id="PS50932">
    <property type="entry name" value="HTH_LACI_2"/>
    <property type="match status" value="1"/>
</dbReference>
<gene>
    <name evidence="6" type="ORF">PML95_02930</name>
</gene>
<evidence type="ECO:0000256" key="1">
    <source>
        <dbReference type="ARBA" id="ARBA00023015"/>
    </source>
</evidence>
<dbReference type="PROSITE" id="PS00356">
    <property type="entry name" value="HTH_LACI_1"/>
    <property type="match status" value="1"/>
</dbReference>
<accession>A0AAF0BI69</accession>
<dbReference type="PANTHER" id="PTHR30146">
    <property type="entry name" value="LACI-RELATED TRANSCRIPTIONAL REPRESSOR"/>
    <property type="match status" value="1"/>
</dbReference>
<dbReference type="Pfam" id="PF00356">
    <property type="entry name" value="LacI"/>
    <property type="match status" value="1"/>
</dbReference>
<evidence type="ECO:0000256" key="3">
    <source>
        <dbReference type="ARBA" id="ARBA00023163"/>
    </source>
</evidence>
<evidence type="ECO:0000313" key="6">
    <source>
        <dbReference type="EMBL" id="WCG23210.1"/>
    </source>
</evidence>
<dbReference type="Gene3D" id="1.10.260.40">
    <property type="entry name" value="lambda repressor-like DNA-binding domains"/>
    <property type="match status" value="1"/>
</dbReference>
<dbReference type="GO" id="GO:0003700">
    <property type="term" value="F:DNA-binding transcription factor activity"/>
    <property type="evidence" value="ECO:0007669"/>
    <property type="project" value="TreeGrafter"/>
</dbReference>
<proteinExistence type="predicted"/>
<name>A0AAF0BI69_9ENTE</name>
<dbReference type="EMBL" id="CP116507">
    <property type="protein sequence ID" value="WCG23210.1"/>
    <property type="molecule type" value="Genomic_DNA"/>
</dbReference>
<dbReference type="PRINTS" id="PR00036">
    <property type="entry name" value="HTHLACI"/>
</dbReference>
<dbReference type="PANTHER" id="PTHR30146:SF154">
    <property type="entry name" value="TRANSCRIPTION REGULATOR, MEMBER OF GALR FAMILY"/>
    <property type="match status" value="1"/>
</dbReference>
<evidence type="ECO:0000256" key="2">
    <source>
        <dbReference type="ARBA" id="ARBA00023125"/>
    </source>
</evidence>
<dbReference type="PROSITE" id="PS50943">
    <property type="entry name" value="HTH_CROC1"/>
    <property type="match status" value="1"/>
</dbReference>
<keyword evidence="1" id="KW-0805">Transcription regulation</keyword>
<evidence type="ECO:0000259" key="5">
    <source>
        <dbReference type="PROSITE" id="PS50943"/>
    </source>
</evidence>
<keyword evidence="3" id="KW-0804">Transcription</keyword>
<dbReference type="SUPFAM" id="SSF53822">
    <property type="entry name" value="Periplasmic binding protein-like I"/>
    <property type="match status" value="1"/>
</dbReference>
<dbReference type="InterPro" id="IPR010982">
    <property type="entry name" value="Lambda_DNA-bd_dom_sf"/>
</dbReference>
<dbReference type="Gene3D" id="3.40.50.2300">
    <property type="match status" value="2"/>
</dbReference>
<keyword evidence="2 6" id="KW-0238">DNA-binding</keyword>
<organism evidence="6 7">
    <name type="scientific">Vagococcus lutrae</name>
    <dbReference type="NCBI Taxonomy" id="81947"/>
    <lineage>
        <taxon>Bacteria</taxon>
        <taxon>Bacillati</taxon>
        <taxon>Bacillota</taxon>
        <taxon>Bacilli</taxon>
        <taxon>Lactobacillales</taxon>
        <taxon>Enterococcaceae</taxon>
        <taxon>Vagococcus</taxon>
    </lineage>
</organism>
<dbReference type="AlphaFoldDB" id="A0AAF0BI69"/>
<feature type="domain" description="HTH cro/C1-type" evidence="5">
    <location>
        <begin position="3"/>
        <end position="29"/>
    </location>
</feature>
<protein>
    <submittedName>
        <fullName evidence="6">LacI family DNA-binding transcriptional regulator</fullName>
    </submittedName>
</protein>
<evidence type="ECO:0000259" key="4">
    <source>
        <dbReference type="PROSITE" id="PS50932"/>
    </source>
</evidence>
<dbReference type="InterPro" id="IPR001387">
    <property type="entry name" value="Cro/C1-type_HTH"/>
</dbReference>
<dbReference type="CDD" id="cd01392">
    <property type="entry name" value="HTH_LacI"/>
    <property type="match status" value="1"/>
</dbReference>
<dbReference type="Pfam" id="PF13377">
    <property type="entry name" value="Peripla_BP_3"/>
    <property type="match status" value="1"/>
</dbReference>
<sequence length="329" mass="36331">MKNKQYLTIQDIADLAGVSKSTVSRYLNGGSVGKKTRQKLEIIIDEYDYQPNMFAQSLKAKQSNIIGVVVPRLTSYSVHESLKGIDLYCEEKGYTTLIVNTYQDSQREIQALKTFGQQNVAGIIFYGRVITEEHLDVIERIAIPVVVLGQEARDIPYVIYNDYEAGRQIGQYVSRMGHQNVLYFGVTAEDKAVGVSRRQGVIDGLQSGTKVEEVKTGFSIENAYQTGMRALLSTQATYAICATDNIALGVLKAARQLGIEVPTDLSISGFGGYAMGEAVHPSLTTIHYDFQKAGDLAAHQLLEVINKEPFSSPVIVDCHLEVRESTIKH</sequence>